<evidence type="ECO:0000259" key="2">
    <source>
        <dbReference type="Pfam" id="PF13524"/>
    </source>
</evidence>
<name>A0A7M3MJE3_9BACT</name>
<dbReference type="Pfam" id="PF13524">
    <property type="entry name" value="Glyco_trans_1_2"/>
    <property type="match status" value="1"/>
</dbReference>
<evidence type="ECO:0000313" key="3">
    <source>
        <dbReference type="EMBL" id="TVM19810.1"/>
    </source>
</evidence>
<dbReference type="EMBL" id="QMIE01000001">
    <property type="protein sequence ID" value="TVM19810.1"/>
    <property type="molecule type" value="Genomic_DNA"/>
</dbReference>
<comment type="caution">
    <text evidence="3">The sequence shown here is derived from an EMBL/GenBank/DDBJ whole genome shotgun (WGS) entry which is preliminary data.</text>
</comment>
<dbReference type="AlphaFoldDB" id="A0A7M3MJE3"/>
<accession>A0A7M3MJE3</accession>
<evidence type="ECO:0000313" key="4">
    <source>
        <dbReference type="Proteomes" id="UP000448292"/>
    </source>
</evidence>
<reference evidence="3 4" key="1">
    <citation type="submission" date="2018-06" db="EMBL/GenBank/DDBJ databases">
        <title>Complete genome of Desulfovibrio indonesiensis P37SLT.</title>
        <authorList>
            <person name="Crispim J.S."/>
            <person name="Vidigal P.M.P."/>
            <person name="Silva L.C.F."/>
            <person name="Laguardia C.N."/>
            <person name="Araujo L.C."/>
            <person name="Dias R.S."/>
            <person name="Sousa M.P."/>
            <person name="Paula S.O."/>
            <person name="Silva C."/>
        </authorList>
    </citation>
    <scope>NUCLEOTIDE SEQUENCE [LARGE SCALE GENOMIC DNA]</scope>
    <source>
        <strain evidence="3 4">P37SLT</strain>
    </source>
</reference>
<dbReference type="OrthoDB" id="9179708at2"/>
<gene>
    <name evidence="3" type="ORF">DPQ33_00810</name>
</gene>
<organism evidence="3 4">
    <name type="scientific">Oceanidesulfovibrio indonesiensis</name>
    <dbReference type="NCBI Taxonomy" id="54767"/>
    <lineage>
        <taxon>Bacteria</taxon>
        <taxon>Pseudomonadati</taxon>
        <taxon>Thermodesulfobacteriota</taxon>
        <taxon>Desulfovibrionia</taxon>
        <taxon>Desulfovibrionales</taxon>
        <taxon>Desulfovibrionaceae</taxon>
        <taxon>Oceanidesulfovibrio</taxon>
    </lineage>
</organism>
<dbReference type="InterPro" id="IPR055259">
    <property type="entry name" value="YkvP/CgeB_Glyco_trans-like"/>
</dbReference>
<proteinExistence type="predicted"/>
<keyword evidence="4" id="KW-1185">Reference proteome</keyword>
<sequence>MNERPARLSIRDELGRTRTLSGHPGQFDYVPPAAPGPEHSDTPGVIFGLGPSPASAIGILKHHLHGVGPIRYVDAPAFMAQMGSDWSRTIPLGISALPWPGADPSADVPAELMELLRSAAILIYKSGVRHFPSFWAPVLAALRLARARTFESRPIPGSATRSIRGHLCVMLPGSERELLREELAHGFADAGCRVVRRDIPAAHEPAAAAALVVDHRPDIFFSVNFRGLDPLGEAFHILRRAGAQVAVWLVDNPFHQLSGLESPFWRDTALFVTDASFIEPLKAYGAADVHHLPLAAWPERFAPQRAGAARNDNAALPVPAETLSNETIFVGRSSFPGKHSFFSGVRIAPDLLGEARAMLDRGERPDFFWWTETLGVEPFWPGKAVRAAGLGAEESGLTLRTAAVTAAASHGPTRVFGDEAWQQLLPASPNLALSSSVDYYGPLASIYAHARCVLGATSLLLPAGLTQRHFDVWTAGGLLLSDATPGLDIFPRELTGPITYAAPADIPAALDRLASDPAATRALKEAWRAVILESHTYTHRARTVLEAMGKGQG</sequence>
<evidence type="ECO:0000256" key="1">
    <source>
        <dbReference type="SAM" id="MobiDB-lite"/>
    </source>
</evidence>
<dbReference type="RefSeq" id="WP_144301272.1">
    <property type="nucleotide sequence ID" value="NZ_QMIE01000001.1"/>
</dbReference>
<feature type="region of interest" description="Disordered" evidence="1">
    <location>
        <begin position="14"/>
        <end position="40"/>
    </location>
</feature>
<feature type="domain" description="Spore protein YkvP/CgeB glycosyl transferase-like" evidence="2">
    <location>
        <begin position="408"/>
        <end position="545"/>
    </location>
</feature>
<protein>
    <recommendedName>
        <fullName evidence="2">Spore protein YkvP/CgeB glycosyl transferase-like domain-containing protein</fullName>
    </recommendedName>
</protein>
<dbReference type="Proteomes" id="UP000448292">
    <property type="component" value="Unassembled WGS sequence"/>
</dbReference>